<dbReference type="RefSeq" id="WP_184933874.1">
    <property type="nucleotide sequence ID" value="NZ_JACHJV010000001.1"/>
</dbReference>
<evidence type="ECO:0000313" key="2">
    <source>
        <dbReference type="EMBL" id="MBB4921565.1"/>
    </source>
</evidence>
<feature type="domain" description="DUF397" evidence="1">
    <location>
        <begin position="13"/>
        <end position="66"/>
    </location>
</feature>
<dbReference type="Proteomes" id="UP000540506">
    <property type="component" value="Unassembled WGS sequence"/>
</dbReference>
<dbReference type="AlphaFoldDB" id="A0A7W7QXD4"/>
<sequence length="74" mass="7815">MIHLFGTSAHGLSFRKSSYSNGQENCVECAGTLLGSETVVRDSKDPHGPALIFEADAWRSFITGLRAGGFPAGS</sequence>
<keyword evidence="3" id="KW-1185">Reference proteome</keyword>
<reference evidence="2 3" key="1">
    <citation type="submission" date="2020-08" db="EMBL/GenBank/DDBJ databases">
        <title>Sequencing the genomes of 1000 actinobacteria strains.</title>
        <authorList>
            <person name="Klenk H.-P."/>
        </authorList>
    </citation>
    <scope>NUCLEOTIDE SEQUENCE [LARGE SCALE GENOMIC DNA]</scope>
    <source>
        <strain evidence="2 3">DSM 41654</strain>
    </source>
</reference>
<comment type="caution">
    <text evidence="2">The sequence shown here is derived from an EMBL/GenBank/DDBJ whole genome shotgun (WGS) entry which is preliminary data.</text>
</comment>
<accession>A0A7W7QXD4</accession>
<evidence type="ECO:0000259" key="1">
    <source>
        <dbReference type="Pfam" id="PF04149"/>
    </source>
</evidence>
<organism evidence="2 3">
    <name type="scientific">Kitasatospora kifunensis</name>
    <name type="common">Streptomyces kifunensis</name>
    <dbReference type="NCBI Taxonomy" id="58351"/>
    <lineage>
        <taxon>Bacteria</taxon>
        <taxon>Bacillati</taxon>
        <taxon>Actinomycetota</taxon>
        <taxon>Actinomycetes</taxon>
        <taxon>Kitasatosporales</taxon>
        <taxon>Streptomycetaceae</taxon>
        <taxon>Kitasatospora</taxon>
    </lineage>
</organism>
<dbReference type="InterPro" id="IPR007278">
    <property type="entry name" value="DUF397"/>
</dbReference>
<proteinExistence type="predicted"/>
<gene>
    <name evidence="2" type="ORF">FHR34_000558</name>
</gene>
<protein>
    <recommendedName>
        <fullName evidence="1">DUF397 domain-containing protein</fullName>
    </recommendedName>
</protein>
<dbReference type="Pfam" id="PF04149">
    <property type="entry name" value="DUF397"/>
    <property type="match status" value="1"/>
</dbReference>
<evidence type="ECO:0000313" key="3">
    <source>
        <dbReference type="Proteomes" id="UP000540506"/>
    </source>
</evidence>
<name>A0A7W7QXD4_KITKI</name>
<dbReference type="EMBL" id="JACHJV010000001">
    <property type="protein sequence ID" value="MBB4921565.1"/>
    <property type="molecule type" value="Genomic_DNA"/>
</dbReference>